<dbReference type="CDD" id="cd00130">
    <property type="entry name" value="PAS"/>
    <property type="match status" value="1"/>
</dbReference>
<protein>
    <submittedName>
        <fullName evidence="16">PAS domain-containing protein</fullName>
    </submittedName>
</protein>
<evidence type="ECO:0000256" key="1">
    <source>
        <dbReference type="ARBA" id="ARBA00004429"/>
    </source>
</evidence>
<evidence type="ECO:0000313" key="16">
    <source>
        <dbReference type="EMBL" id="MBA5637683.1"/>
    </source>
</evidence>
<dbReference type="GO" id="GO:0052131">
    <property type="term" value="P:positive aerotaxis"/>
    <property type="evidence" value="ECO:0007669"/>
    <property type="project" value="UniProtKB-ARBA"/>
</dbReference>
<dbReference type="PANTHER" id="PTHR43531">
    <property type="entry name" value="PROTEIN ICFG"/>
    <property type="match status" value="1"/>
</dbReference>
<dbReference type="PROSITE" id="PS50112">
    <property type="entry name" value="PAS"/>
    <property type="match status" value="1"/>
</dbReference>
<dbReference type="Pfam" id="PF00015">
    <property type="entry name" value="MCPsignal"/>
    <property type="match status" value="1"/>
</dbReference>
<dbReference type="NCBIfam" id="TIGR00229">
    <property type="entry name" value="sensory_box"/>
    <property type="match status" value="1"/>
</dbReference>
<keyword evidence="4" id="KW-0145">Chemotaxis</keyword>
<dbReference type="InterPro" id="IPR051310">
    <property type="entry name" value="MCP_chemotaxis"/>
</dbReference>
<proteinExistence type="inferred from homology"/>
<evidence type="ECO:0000256" key="10">
    <source>
        <dbReference type="PROSITE-ProRule" id="PRU00284"/>
    </source>
</evidence>
<evidence type="ECO:0000313" key="17">
    <source>
        <dbReference type="Proteomes" id="UP000534388"/>
    </source>
</evidence>
<keyword evidence="10" id="KW-0807">Transducer</keyword>
<evidence type="ECO:0000256" key="8">
    <source>
        <dbReference type="ARBA" id="ARBA00023136"/>
    </source>
</evidence>
<feature type="transmembrane region" description="Helical" evidence="12">
    <location>
        <begin position="193"/>
        <end position="212"/>
    </location>
</feature>
<accession>A0A7W2ESA9</accession>
<evidence type="ECO:0000259" key="13">
    <source>
        <dbReference type="PROSITE" id="PS50111"/>
    </source>
</evidence>
<dbReference type="InterPro" id="IPR004090">
    <property type="entry name" value="Chemotax_Me-accpt_rcpt"/>
</dbReference>
<dbReference type="PROSITE" id="PS50885">
    <property type="entry name" value="HAMP"/>
    <property type="match status" value="1"/>
</dbReference>
<reference evidence="16 17" key="1">
    <citation type="submission" date="2020-07" db="EMBL/GenBank/DDBJ databases">
        <title>Novel species isolated from subtropical streams in China.</title>
        <authorList>
            <person name="Lu H."/>
        </authorList>
    </citation>
    <scope>NUCLEOTIDE SEQUENCE [LARGE SCALE GENOMIC DNA]</scope>
    <source>
        <strain evidence="16 17">LX20W</strain>
    </source>
</reference>
<dbReference type="SMART" id="SM00091">
    <property type="entry name" value="PAS"/>
    <property type="match status" value="1"/>
</dbReference>
<name>A0A7W2ESA9_9BURK</name>
<dbReference type="InterPro" id="IPR003660">
    <property type="entry name" value="HAMP_dom"/>
</dbReference>
<dbReference type="SUPFAM" id="SSF55785">
    <property type="entry name" value="PYP-like sensor domain (PAS domain)"/>
    <property type="match status" value="1"/>
</dbReference>
<dbReference type="PANTHER" id="PTHR43531:SF14">
    <property type="entry name" value="METHYL-ACCEPTING CHEMOTAXIS PROTEIN I-RELATED"/>
    <property type="match status" value="1"/>
</dbReference>
<dbReference type="AlphaFoldDB" id="A0A7W2ESA9"/>
<feature type="domain" description="HAMP" evidence="15">
    <location>
        <begin position="214"/>
        <end position="266"/>
    </location>
</feature>
<evidence type="ECO:0000256" key="5">
    <source>
        <dbReference type="ARBA" id="ARBA00022519"/>
    </source>
</evidence>
<evidence type="ECO:0000256" key="7">
    <source>
        <dbReference type="ARBA" id="ARBA00022989"/>
    </source>
</evidence>
<evidence type="ECO:0000256" key="6">
    <source>
        <dbReference type="ARBA" id="ARBA00022692"/>
    </source>
</evidence>
<feature type="domain" description="Methyl-accepting transducer" evidence="13">
    <location>
        <begin position="271"/>
        <end position="500"/>
    </location>
</feature>
<gene>
    <name evidence="16" type="ORF">H3H37_11515</name>
</gene>
<keyword evidence="8 12" id="KW-0472">Membrane</keyword>
<keyword evidence="2" id="KW-1003">Cell membrane</keyword>
<organism evidence="16 17">
    <name type="scientific">Rugamonas brunnea</name>
    <dbReference type="NCBI Taxonomy" id="2758569"/>
    <lineage>
        <taxon>Bacteria</taxon>
        <taxon>Pseudomonadati</taxon>
        <taxon>Pseudomonadota</taxon>
        <taxon>Betaproteobacteria</taxon>
        <taxon>Burkholderiales</taxon>
        <taxon>Oxalobacteraceae</taxon>
        <taxon>Telluria group</taxon>
        <taxon>Rugamonas</taxon>
    </lineage>
</organism>
<dbReference type="SUPFAM" id="SSF58104">
    <property type="entry name" value="Methyl-accepting chemotaxis protein (MCP) signaling domain"/>
    <property type="match status" value="1"/>
</dbReference>
<keyword evidence="6 12" id="KW-0812">Transmembrane</keyword>
<comment type="subcellular location">
    <subcellularLocation>
        <location evidence="1">Cell inner membrane</location>
        <topology evidence="1">Multi-pass membrane protein</topology>
    </subcellularLocation>
</comment>
<dbReference type="Gene3D" id="1.10.287.950">
    <property type="entry name" value="Methyl-accepting chemotaxis protein"/>
    <property type="match status" value="1"/>
</dbReference>
<keyword evidence="7 12" id="KW-1133">Transmembrane helix</keyword>
<comment type="caution">
    <text evidence="16">The sequence shown here is derived from an EMBL/GenBank/DDBJ whole genome shotgun (WGS) entry which is preliminary data.</text>
</comment>
<dbReference type="PROSITE" id="PS50111">
    <property type="entry name" value="CHEMOTAXIS_TRANSDUC_2"/>
    <property type="match status" value="1"/>
</dbReference>
<feature type="region of interest" description="Disordered" evidence="11">
    <location>
        <begin position="549"/>
        <end position="571"/>
    </location>
</feature>
<feature type="domain" description="PAS" evidence="14">
    <location>
        <begin position="13"/>
        <end position="50"/>
    </location>
</feature>
<comment type="similarity">
    <text evidence="9">Belongs to the methyl-accepting chemotaxis (MCP) protein family.</text>
</comment>
<evidence type="ECO:0000256" key="11">
    <source>
        <dbReference type="SAM" id="MobiDB-lite"/>
    </source>
</evidence>
<dbReference type="GO" id="GO:0004888">
    <property type="term" value="F:transmembrane signaling receptor activity"/>
    <property type="evidence" value="ECO:0007669"/>
    <property type="project" value="InterPro"/>
</dbReference>
<dbReference type="InterPro" id="IPR013655">
    <property type="entry name" value="PAS_fold_3"/>
</dbReference>
<keyword evidence="5" id="KW-0997">Cell inner membrane</keyword>
<dbReference type="GO" id="GO:0005886">
    <property type="term" value="C:plasma membrane"/>
    <property type="evidence" value="ECO:0007669"/>
    <property type="project" value="UniProtKB-SubCell"/>
</dbReference>
<evidence type="ECO:0000256" key="12">
    <source>
        <dbReference type="SAM" id="Phobius"/>
    </source>
</evidence>
<evidence type="ECO:0000256" key="3">
    <source>
        <dbReference type="ARBA" id="ARBA00022481"/>
    </source>
</evidence>
<dbReference type="Gene3D" id="3.30.450.20">
    <property type="entry name" value="PAS domain"/>
    <property type="match status" value="1"/>
</dbReference>
<keyword evidence="3" id="KW-0488">Methylation</keyword>
<dbReference type="InterPro" id="IPR000014">
    <property type="entry name" value="PAS"/>
</dbReference>
<dbReference type="GO" id="GO:0007165">
    <property type="term" value="P:signal transduction"/>
    <property type="evidence" value="ECO:0007669"/>
    <property type="project" value="UniProtKB-KW"/>
</dbReference>
<dbReference type="EMBL" id="JACEZT010000006">
    <property type="protein sequence ID" value="MBA5637683.1"/>
    <property type="molecule type" value="Genomic_DNA"/>
</dbReference>
<dbReference type="CDD" id="cd11386">
    <property type="entry name" value="MCP_signal"/>
    <property type="match status" value="1"/>
</dbReference>
<evidence type="ECO:0000256" key="2">
    <source>
        <dbReference type="ARBA" id="ARBA00022475"/>
    </source>
</evidence>
<evidence type="ECO:0000259" key="15">
    <source>
        <dbReference type="PROSITE" id="PS50885"/>
    </source>
</evidence>
<dbReference type="Proteomes" id="UP000534388">
    <property type="component" value="Unassembled WGS sequence"/>
</dbReference>
<feature type="transmembrane region" description="Helical" evidence="12">
    <location>
        <begin position="168"/>
        <end position="187"/>
    </location>
</feature>
<evidence type="ECO:0000256" key="4">
    <source>
        <dbReference type="ARBA" id="ARBA00022500"/>
    </source>
</evidence>
<dbReference type="PRINTS" id="PR00260">
    <property type="entry name" value="CHEMTRNSDUCR"/>
</dbReference>
<keyword evidence="17" id="KW-1185">Reference proteome</keyword>
<dbReference type="InterPro" id="IPR004089">
    <property type="entry name" value="MCPsignal_dom"/>
</dbReference>
<dbReference type="FunFam" id="3.30.450.20:FF:000046">
    <property type="entry name" value="Aerotaxis sensor receptor"/>
    <property type="match status" value="1"/>
</dbReference>
<evidence type="ECO:0000259" key="14">
    <source>
        <dbReference type="PROSITE" id="PS50112"/>
    </source>
</evidence>
<dbReference type="InterPro" id="IPR035965">
    <property type="entry name" value="PAS-like_dom_sf"/>
</dbReference>
<dbReference type="FunFam" id="1.10.287.950:FF:000001">
    <property type="entry name" value="Methyl-accepting chemotaxis sensory transducer"/>
    <property type="match status" value="1"/>
</dbReference>
<dbReference type="Pfam" id="PF08447">
    <property type="entry name" value="PAS_3"/>
    <property type="match status" value="1"/>
</dbReference>
<evidence type="ECO:0000256" key="9">
    <source>
        <dbReference type="ARBA" id="ARBA00029447"/>
    </source>
</evidence>
<sequence>MRNNLPVTNKEYVLKESETIVSKTDLQGNITYVNQDFITISGFSEEELLGAPQNIVRHPDMPPEAFADLWRTLKAGKAWTGLVKNRCKNGDHYWVEAGMAPLLEQGQMVGYTSIRTKPSRAKVEAAEQAYRKLREGREPLLVHEGVVTRRSPWRRVAALAECPLRMQLGVAGGLMLLLFGVMLWTAVMQSSLAMAAGAGLGMVLLGSCWVLLQRSMLAPLDELRRGLNQMSTGDLTGAMPAHGSKEAIDALQALRILQINVKLLVGQIKEASGVVNDAAADLSSGNADLSARTESQAASLEQTAATMDELTSTVRSNADNAHEATALVNSAAGVAADGGHAVRQVVSTMSTIRGHSGKMADIVGVIDGIAFQTNILALNAAVEAARAGEQGRGFAVVATEVRNLAQRAAGAAKEIKVLIGDCVQAIDQGNVLVTDAGRVMDDIVQSVTHAASLMADISGASKEQSDGIVQVNQAVIHLDSITQHNATVVSQAVGTAQCMQQQAHHLAVLVDHFRLTTSTTSAPALHLAARQSMRPTMQPTALKMAQGVKGTQGAQGARGAQRQAGTLRRVA</sequence>
<feature type="compositionally biased region" description="Low complexity" evidence="11">
    <location>
        <begin position="551"/>
        <end position="571"/>
    </location>
</feature>
<dbReference type="SMART" id="SM00283">
    <property type="entry name" value="MA"/>
    <property type="match status" value="1"/>
</dbReference>
<dbReference type="RefSeq" id="WP_182162511.1">
    <property type="nucleotide sequence ID" value="NZ_JACEZT010000006.1"/>
</dbReference>